<dbReference type="SUPFAM" id="SSF52540">
    <property type="entry name" value="P-loop containing nucleoside triphosphate hydrolases"/>
    <property type="match status" value="1"/>
</dbReference>
<evidence type="ECO:0000259" key="18">
    <source>
        <dbReference type="PROSITE" id="PS51192"/>
    </source>
</evidence>
<evidence type="ECO:0000256" key="4">
    <source>
        <dbReference type="ARBA" id="ARBA00022723"/>
    </source>
</evidence>
<evidence type="ECO:0000256" key="7">
    <source>
        <dbReference type="ARBA" id="ARBA00022801"/>
    </source>
</evidence>
<feature type="domain" description="HRDC" evidence="17">
    <location>
        <begin position="556"/>
        <end position="628"/>
    </location>
</feature>
<dbReference type="Pfam" id="PF00570">
    <property type="entry name" value="HRDC"/>
    <property type="match status" value="1"/>
</dbReference>
<sequence length="628" mass="69771">MVYSSLQSDRQDDTVGGKAIPTKNLREVLSQVFGFPDYRGIQRQAIASLMQGENVLALMPTGGGKSLCYQLPGLCRAGTTLVISPLIALMEDQVAHLCQLGLKACAWHSELSPEEAQKLTQAMQAGEMDFVYVSPERLTTGNARILLRKIPLSLIAIDEAHCVSLWGHEFRPEYRALVRLGEWFPNVPRIALTATADLRTKTDILTCLNIPQAKVYESSFHRPNIHISVQMRNDEKHQLLGILSRHKEETSIIYCNNRKKTERLAAFLSEKGWPAIAYHAGCSAEEKKRKLAFFRSGEALVVVATVAFGMGIDRPDVRLVVHVDMPDSLEAYYQQIGRAGRDGGPAEAVMLAGSEDIAQHHLRLYNSAYSSSTQGESTRQRMRGMARFAHSTECRTKTILQSFGEELAEPCGHCDNCLSPPEMEDITQECRMALSTVYRTGQAFGMTHLIAVLQGKKNANILRYHHDGLSVFGLGRQKSTFYWKGVLRHLLAIGALDYDGQSGGFSLPLKLGGQNVRPLLRGELPVLVNKHVVTEIRPSSGRYLSSVQKALPKALTEQEQESVKRLKEWRLEVAKIQAVPPYIVFQDTVLGDIARIKPQSLEELATIKGVGQTKLARYGATVLRVLWS</sequence>
<dbReference type="EMBL" id="CP060244">
    <property type="protein sequence ID" value="QNT78597.1"/>
    <property type="molecule type" value="Genomic_DNA"/>
</dbReference>
<dbReference type="GO" id="GO:0006281">
    <property type="term" value="P:DNA repair"/>
    <property type="evidence" value="ECO:0007669"/>
    <property type="project" value="UniProtKB-KW"/>
</dbReference>
<dbReference type="GO" id="GO:0006260">
    <property type="term" value="P:DNA replication"/>
    <property type="evidence" value="ECO:0007669"/>
    <property type="project" value="InterPro"/>
</dbReference>
<dbReference type="Gene3D" id="1.10.10.10">
    <property type="entry name" value="Winged helix-like DNA-binding domain superfamily/Winged helix DNA-binding domain"/>
    <property type="match status" value="1"/>
</dbReference>
<dbReference type="PROSITE" id="PS50967">
    <property type="entry name" value="HRDC"/>
    <property type="match status" value="1"/>
</dbReference>
<dbReference type="PANTHER" id="PTHR13710">
    <property type="entry name" value="DNA HELICASE RECQ FAMILY MEMBER"/>
    <property type="match status" value="1"/>
</dbReference>
<comment type="cofactor">
    <cofactor evidence="1">
        <name>Mg(2+)</name>
        <dbReference type="ChEBI" id="CHEBI:18420"/>
    </cofactor>
</comment>
<dbReference type="InterPro" id="IPR032284">
    <property type="entry name" value="RecQ_Zn-bd"/>
</dbReference>
<dbReference type="InterPro" id="IPR002121">
    <property type="entry name" value="HRDC_dom"/>
</dbReference>
<dbReference type="InterPro" id="IPR036388">
    <property type="entry name" value="WH-like_DNA-bd_sf"/>
</dbReference>
<name>A0A7H1NS37_9PROT</name>
<dbReference type="SMART" id="SM00490">
    <property type="entry name" value="HELICc"/>
    <property type="match status" value="1"/>
</dbReference>
<dbReference type="Proteomes" id="UP000516349">
    <property type="component" value="Chromosome"/>
</dbReference>
<evidence type="ECO:0000256" key="5">
    <source>
        <dbReference type="ARBA" id="ARBA00022741"/>
    </source>
</evidence>
<comment type="cofactor">
    <cofactor evidence="2">
        <name>Zn(2+)</name>
        <dbReference type="ChEBI" id="CHEBI:29105"/>
    </cofactor>
</comment>
<dbReference type="SMART" id="SM00956">
    <property type="entry name" value="RQC"/>
    <property type="match status" value="1"/>
</dbReference>
<protein>
    <recommendedName>
        <fullName evidence="16">DNA helicase RecQ</fullName>
        <ecNumber evidence="16">5.6.2.4</ecNumber>
    </recommendedName>
</protein>
<proteinExistence type="inferred from homology"/>
<keyword evidence="5" id="KW-0547">Nucleotide-binding</keyword>
<dbReference type="GO" id="GO:0005737">
    <property type="term" value="C:cytoplasm"/>
    <property type="evidence" value="ECO:0007669"/>
    <property type="project" value="TreeGrafter"/>
</dbReference>
<evidence type="ECO:0000256" key="13">
    <source>
        <dbReference type="ARBA" id="ARBA00023204"/>
    </source>
</evidence>
<dbReference type="GO" id="GO:0016787">
    <property type="term" value="F:hydrolase activity"/>
    <property type="evidence" value="ECO:0007669"/>
    <property type="project" value="UniProtKB-KW"/>
</dbReference>
<dbReference type="EC" id="5.6.2.4" evidence="16"/>
<evidence type="ECO:0000256" key="10">
    <source>
        <dbReference type="ARBA" id="ARBA00022840"/>
    </source>
</evidence>
<dbReference type="InterPro" id="IPR044876">
    <property type="entry name" value="HRDC_dom_sf"/>
</dbReference>
<dbReference type="GO" id="GO:0046872">
    <property type="term" value="F:metal ion binding"/>
    <property type="evidence" value="ECO:0007669"/>
    <property type="project" value="UniProtKB-KW"/>
</dbReference>
<dbReference type="InterPro" id="IPR011545">
    <property type="entry name" value="DEAD/DEAH_box_helicase_dom"/>
</dbReference>
<dbReference type="Pfam" id="PF00270">
    <property type="entry name" value="DEAD"/>
    <property type="match status" value="1"/>
</dbReference>
<dbReference type="CDD" id="cd17920">
    <property type="entry name" value="DEXHc_RecQ"/>
    <property type="match status" value="1"/>
</dbReference>
<dbReference type="FunFam" id="3.40.50.300:FF:001389">
    <property type="entry name" value="ATP-dependent DNA helicase RecQ"/>
    <property type="match status" value="1"/>
</dbReference>
<evidence type="ECO:0000313" key="21">
    <source>
        <dbReference type="Proteomes" id="UP000516349"/>
    </source>
</evidence>
<dbReference type="InterPro" id="IPR036390">
    <property type="entry name" value="WH_DNA-bd_sf"/>
</dbReference>
<dbReference type="SUPFAM" id="SSF47819">
    <property type="entry name" value="HRDC-like"/>
    <property type="match status" value="1"/>
</dbReference>
<dbReference type="GO" id="GO:0030894">
    <property type="term" value="C:replisome"/>
    <property type="evidence" value="ECO:0007669"/>
    <property type="project" value="TreeGrafter"/>
</dbReference>
<dbReference type="Pfam" id="PF16124">
    <property type="entry name" value="RecQ_Zn_bind"/>
    <property type="match status" value="1"/>
</dbReference>
<comment type="similarity">
    <text evidence="3">Belongs to the helicase family. RecQ subfamily.</text>
</comment>
<evidence type="ECO:0000259" key="19">
    <source>
        <dbReference type="PROSITE" id="PS51194"/>
    </source>
</evidence>
<dbReference type="InterPro" id="IPR014001">
    <property type="entry name" value="Helicase_ATP-bd"/>
</dbReference>
<organism evidence="20 21">
    <name type="scientific">Entomobacter blattae</name>
    <dbReference type="NCBI Taxonomy" id="2762277"/>
    <lineage>
        <taxon>Bacteria</taxon>
        <taxon>Pseudomonadati</taxon>
        <taxon>Pseudomonadota</taxon>
        <taxon>Alphaproteobacteria</taxon>
        <taxon>Acetobacterales</taxon>
        <taxon>Acetobacteraceae</taxon>
        <taxon>Entomobacter</taxon>
    </lineage>
</organism>
<evidence type="ECO:0000256" key="11">
    <source>
        <dbReference type="ARBA" id="ARBA00023125"/>
    </source>
</evidence>
<dbReference type="InterPro" id="IPR018982">
    <property type="entry name" value="RQC_domain"/>
</dbReference>
<dbReference type="AlphaFoldDB" id="A0A7H1NS37"/>
<evidence type="ECO:0000256" key="16">
    <source>
        <dbReference type="NCBIfam" id="TIGR01389"/>
    </source>
</evidence>
<dbReference type="InterPro" id="IPR010997">
    <property type="entry name" value="HRDC-like_sf"/>
</dbReference>
<evidence type="ECO:0000313" key="20">
    <source>
        <dbReference type="EMBL" id="QNT78597.1"/>
    </source>
</evidence>
<keyword evidence="11" id="KW-0238">DNA-binding</keyword>
<evidence type="ECO:0000256" key="6">
    <source>
        <dbReference type="ARBA" id="ARBA00022763"/>
    </source>
</evidence>
<dbReference type="GO" id="GO:0006310">
    <property type="term" value="P:DNA recombination"/>
    <property type="evidence" value="ECO:0007669"/>
    <property type="project" value="UniProtKB-UniRule"/>
</dbReference>
<evidence type="ECO:0000256" key="1">
    <source>
        <dbReference type="ARBA" id="ARBA00001946"/>
    </source>
</evidence>
<dbReference type="InterPro" id="IPR001650">
    <property type="entry name" value="Helicase_C-like"/>
</dbReference>
<evidence type="ECO:0000256" key="9">
    <source>
        <dbReference type="ARBA" id="ARBA00022833"/>
    </source>
</evidence>
<dbReference type="GO" id="GO:0043138">
    <property type="term" value="F:3'-5' DNA helicase activity"/>
    <property type="evidence" value="ECO:0007669"/>
    <property type="project" value="UniProtKB-EC"/>
</dbReference>
<dbReference type="PROSITE" id="PS51194">
    <property type="entry name" value="HELICASE_CTER"/>
    <property type="match status" value="1"/>
</dbReference>
<dbReference type="NCBIfam" id="TIGR01389">
    <property type="entry name" value="recQ"/>
    <property type="match status" value="1"/>
</dbReference>
<evidence type="ECO:0000259" key="17">
    <source>
        <dbReference type="PROSITE" id="PS50967"/>
    </source>
</evidence>
<keyword evidence="9" id="KW-0862">Zinc</keyword>
<dbReference type="NCBIfam" id="TIGR00614">
    <property type="entry name" value="recQ_fam"/>
    <property type="match status" value="1"/>
</dbReference>
<keyword evidence="7 20" id="KW-0378">Hydrolase</keyword>
<keyword evidence="6" id="KW-0227">DNA damage</keyword>
<evidence type="ECO:0000256" key="8">
    <source>
        <dbReference type="ARBA" id="ARBA00022806"/>
    </source>
</evidence>
<dbReference type="SMART" id="SM00487">
    <property type="entry name" value="DEXDc"/>
    <property type="match status" value="1"/>
</dbReference>
<dbReference type="GO" id="GO:0005524">
    <property type="term" value="F:ATP binding"/>
    <property type="evidence" value="ECO:0007669"/>
    <property type="project" value="UniProtKB-KW"/>
</dbReference>
<dbReference type="GO" id="GO:0043590">
    <property type="term" value="C:bacterial nucleoid"/>
    <property type="evidence" value="ECO:0007669"/>
    <property type="project" value="TreeGrafter"/>
</dbReference>
<comment type="catalytic activity">
    <reaction evidence="15">
        <text>Couples ATP hydrolysis with the unwinding of duplex DNA by translocating in the 3'-5' direction.</text>
        <dbReference type="EC" id="5.6.2.4"/>
    </reaction>
</comment>
<dbReference type="SMART" id="SM00341">
    <property type="entry name" value="HRDC"/>
    <property type="match status" value="1"/>
</dbReference>
<dbReference type="Pfam" id="PF09382">
    <property type="entry name" value="RQC"/>
    <property type="match status" value="1"/>
</dbReference>
<keyword evidence="13" id="KW-0234">DNA repair</keyword>
<keyword evidence="8 20" id="KW-0347">Helicase</keyword>
<keyword evidence="10" id="KW-0067">ATP-binding</keyword>
<evidence type="ECO:0000256" key="15">
    <source>
        <dbReference type="ARBA" id="ARBA00034617"/>
    </source>
</evidence>
<dbReference type="RefSeq" id="WP_203412847.1">
    <property type="nucleotide sequence ID" value="NZ_CP060244.1"/>
</dbReference>
<evidence type="ECO:0000256" key="14">
    <source>
        <dbReference type="ARBA" id="ARBA00023235"/>
    </source>
</evidence>
<evidence type="ECO:0000256" key="2">
    <source>
        <dbReference type="ARBA" id="ARBA00001947"/>
    </source>
</evidence>
<dbReference type="Gene3D" id="1.10.150.80">
    <property type="entry name" value="HRDC domain"/>
    <property type="match status" value="1"/>
</dbReference>
<dbReference type="PROSITE" id="PS51192">
    <property type="entry name" value="HELICASE_ATP_BIND_1"/>
    <property type="match status" value="1"/>
</dbReference>
<gene>
    <name evidence="20" type="primary">recQ</name>
    <name evidence="20" type="ORF">JGUZn3_13710</name>
</gene>
<evidence type="ECO:0000256" key="12">
    <source>
        <dbReference type="ARBA" id="ARBA00023172"/>
    </source>
</evidence>
<keyword evidence="14" id="KW-0413">Isomerase</keyword>
<dbReference type="PANTHER" id="PTHR13710:SF105">
    <property type="entry name" value="ATP-DEPENDENT DNA HELICASE Q1"/>
    <property type="match status" value="1"/>
</dbReference>
<dbReference type="GO" id="GO:0009378">
    <property type="term" value="F:four-way junction helicase activity"/>
    <property type="evidence" value="ECO:0007669"/>
    <property type="project" value="TreeGrafter"/>
</dbReference>
<dbReference type="SUPFAM" id="SSF46785">
    <property type="entry name" value="Winged helix' DNA-binding domain"/>
    <property type="match status" value="1"/>
</dbReference>
<feature type="domain" description="Helicase ATP-binding" evidence="18">
    <location>
        <begin position="46"/>
        <end position="214"/>
    </location>
</feature>
<dbReference type="Gene3D" id="3.40.50.300">
    <property type="entry name" value="P-loop containing nucleotide triphosphate hydrolases"/>
    <property type="match status" value="2"/>
</dbReference>
<accession>A0A7H1NS37</accession>
<dbReference type="KEGG" id="ebla:JGUZn3_13710"/>
<reference evidence="20 21" key="1">
    <citation type="submission" date="2020-08" db="EMBL/GenBank/DDBJ databases">
        <title>Complete genome sequence of Entomobacter blattae G55GP.</title>
        <authorList>
            <person name="Poehlein A."/>
            <person name="Guzman J."/>
            <person name="Daniel R."/>
            <person name="Vilcinskas A."/>
        </authorList>
    </citation>
    <scope>NUCLEOTIDE SEQUENCE [LARGE SCALE GENOMIC DNA]</scope>
    <source>
        <strain evidence="20 21">G55GP</strain>
    </source>
</reference>
<dbReference type="Pfam" id="PF00271">
    <property type="entry name" value="Helicase_C"/>
    <property type="match status" value="1"/>
</dbReference>
<dbReference type="GO" id="GO:0009432">
    <property type="term" value="P:SOS response"/>
    <property type="evidence" value="ECO:0007669"/>
    <property type="project" value="UniProtKB-UniRule"/>
</dbReference>
<evidence type="ECO:0000256" key="3">
    <source>
        <dbReference type="ARBA" id="ARBA00005446"/>
    </source>
</evidence>
<keyword evidence="21" id="KW-1185">Reference proteome</keyword>
<feature type="domain" description="Helicase C-terminal" evidence="19">
    <location>
        <begin position="238"/>
        <end position="386"/>
    </location>
</feature>
<dbReference type="InterPro" id="IPR006293">
    <property type="entry name" value="DNA_helicase_ATP-dep_RecQ_bac"/>
</dbReference>
<dbReference type="InterPro" id="IPR004589">
    <property type="entry name" value="DNA_helicase_ATP-dep_RecQ"/>
</dbReference>
<keyword evidence="4" id="KW-0479">Metal-binding</keyword>
<dbReference type="GO" id="GO:0003677">
    <property type="term" value="F:DNA binding"/>
    <property type="evidence" value="ECO:0007669"/>
    <property type="project" value="UniProtKB-KW"/>
</dbReference>
<keyword evidence="12" id="KW-0233">DNA recombination</keyword>
<dbReference type="InterPro" id="IPR027417">
    <property type="entry name" value="P-loop_NTPase"/>
</dbReference>